<feature type="transmembrane region" description="Helical" evidence="1">
    <location>
        <begin position="21"/>
        <end position="45"/>
    </location>
</feature>
<gene>
    <name evidence="2" type="primary">menA_1</name>
    <name evidence="2" type="ORF">XM38_035360</name>
</gene>
<feature type="transmembrane region" description="Helical" evidence="1">
    <location>
        <begin position="95"/>
        <end position="113"/>
    </location>
</feature>
<dbReference type="GO" id="GO:0046428">
    <property type="term" value="F:1,4-dihydroxy-2-naphthoate polyprenyltransferase activity"/>
    <property type="evidence" value="ECO:0007669"/>
    <property type="project" value="UniProtKB-EC"/>
</dbReference>
<keyword evidence="1" id="KW-1133">Transmembrane helix</keyword>
<sequence>MASLIFSIPKHLRVITDRGYHLFRVTIVYSNIWVAAAIASLVVFVQDTLGLDWQWAPVLLIFASALIPYNLDRIADSYVQEIPDGKAQAYFQQGWGWVVLIAATAATGILLYYADRSVLLVSLGGLVPLIYGLPLFPWWRQHRLQWWRLKDIPASKAWLVAGIITYALIAVPLAYAHAPFTLSAGLTSFFLLIFIGTNSHLFDVRDLESDRQAGVLTLPLLVGLSNHRQIWTALNLVALAVVGWGWLQHLSVPSPLVAIPCVAANLIAIWLIRPATPRPLYSLCIDGYLWLPSLIVAVIRAFQL</sequence>
<organism evidence="2 3">
    <name type="scientific">Halomicronema hongdechloris C2206</name>
    <dbReference type="NCBI Taxonomy" id="1641165"/>
    <lineage>
        <taxon>Bacteria</taxon>
        <taxon>Bacillati</taxon>
        <taxon>Cyanobacteriota</taxon>
        <taxon>Cyanophyceae</taxon>
        <taxon>Nodosilineales</taxon>
        <taxon>Nodosilineaceae</taxon>
        <taxon>Halomicronema</taxon>
    </lineage>
</organism>
<feature type="transmembrane region" description="Helical" evidence="1">
    <location>
        <begin position="230"/>
        <end position="247"/>
    </location>
</feature>
<dbReference type="EMBL" id="CP021983">
    <property type="protein sequence ID" value="ASC72578.1"/>
    <property type="molecule type" value="Genomic_DNA"/>
</dbReference>
<proteinExistence type="predicted"/>
<feature type="transmembrane region" description="Helical" evidence="1">
    <location>
        <begin position="279"/>
        <end position="302"/>
    </location>
</feature>
<dbReference type="Proteomes" id="UP000191901">
    <property type="component" value="Chromosome"/>
</dbReference>
<reference evidence="2 3" key="1">
    <citation type="journal article" date="2016" name="Biochim. Biophys. Acta">
        <title>Characterization of red-shifted phycobilisomes isolated from the chlorophyll f-containing cyanobacterium Halomicronema hongdechloris.</title>
        <authorList>
            <person name="Li Y."/>
            <person name="Lin Y."/>
            <person name="Garvey C.J."/>
            <person name="Birch D."/>
            <person name="Corkery R.W."/>
            <person name="Loughlin P.C."/>
            <person name="Scheer H."/>
            <person name="Willows R.D."/>
            <person name="Chen M."/>
        </authorList>
    </citation>
    <scope>NUCLEOTIDE SEQUENCE [LARGE SCALE GENOMIC DNA]</scope>
    <source>
        <strain evidence="2 3">C2206</strain>
    </source>
</reference>
<dbReference type="EC" id="2.5.1.74" evidence="2"/>
<dbReference type="OrthoDB" id="530928at2"/>
<dbReference type="STRING" id="1641165.XM38_05750"/>
<feature type="transmembrane region" description="Helical" evidence="1">
    <location>
        <begin position="51"/>
        <end position="71"/>
    </location>
</feature>
<feature type="transmembrane region" description="Helical" evidence="1">
    <location>
        <begin position="119"/>
        <end position="136"/>
    </location>
</feature>
<keyword evidence="3" id="KW-1185">Reference proteome</keyword>
<keyword evidence="1" id="KW-0472">Membrane</keyword>
<keyword evidence="2" id="KW-0808">Transferase</keyword>
<feature type="transmembrane region" description="Helical" evidence="1">
    <location>
        <begin position="182"/>
        <end position="202"/>
    </location>
</feature>
<accession>A0A1Z3HQK4</accession>
<feature type="transmembrane region" description="Helical" evidence="1">
    <location>
        <begin position="253"/>
        <end position="272"/>
    </location>
</feature>
<keyword evidence="1" id="KW-0812">Transmembrane</keyword>
<evidence type="ECO:0000313" key="2">
    <source>
        <dbReference type="EMBL" id="ASC72578.1"/>
    </source>
</evidence>
<evidence type="ECO:0000313" key="3">
    <source>
        <dbReference type="Proteomes" id="UP000191901"/>
    </source>
</evidence>
<evidence type="ECO:0000256" key="1">
    <source>
        <dbReference type="SAM" id="Phobius"/>
    </source>
</evidence>
<feature type="transmembrane region" description="Helical" evidence="1">
    <location>
        <begin position="157"/>
        <end position="176"/>
    </location>
</feature>
<name>A0A1Z3HQK4_9CYAN</name>
<dbReference type="RefSeq" id="WP_080806726.1">
    <property type="nucleotide sequence ID" value="NZ_CP021983.2"/>
</dbReference>
<dbReference type="AlphaFoldDB" id="A0A1Z3HQK4"/>
<protein>
    <submittedName>
        <fullName evidence="2">1,4-dihydroxy-2-naphthoate octaprenyltransferase</fullName>
        <ecNumber evidence="2">2.5.1.74</ecNumber>
    </submittedName>
</protein>
<dbReference type="KEGG" id="hhg:XM38_035360"/>